<dbReference type="EMBL" id="CP003169">
    <property type="protein sequence ID" value="AEV73971.1"/>
    <property type="molecule type" value="Genomic_DNA"/>
</dbReference>
<evidence type="ECO:0000313" key="2">
    <source>
        <dbReference type="Proteomes" id="UP000005442"/>
    </source>
</evidence>
<sequence length="244" mass="26133">MDLVTRADRAPGPQAKLLAPVDETAVLDRCAQYRDGLKGAGVSFPAALLRFTTVREWMRRQRVALHVTTDGELALAVVAGTEPGRIVIHPHEGLGRPTHRTVGARVVVSSSGQVARLAAPAGERRQVLVDATADDVSALASEVLAHGRLDLVGLHCRLALGDVVGALTVSRAIGEMSWIQRRHDVLVTQISVANLDVGQRCERWILRRVVGAISEVIDDACARHRFPRPGLTLAPTCGALLVGQ</sequence>
<dbReference type="SUPFAM" id="SSF51419">
    <property type="entry name" value="PLP-binding barrel"/>
    <property type="match status" value="1"/>
</dbReference>
<proteinExistence type="predicted"/>
<keyword evidence="2" id="KW-1185">Reference proteome</keyword>
<organism evidence="1 2">
    <name type="scientific">Mycolicibacterium rhodesiae (strain NBB3)</name>
    <name type="common">Mycobacterium rhodesiae</name>
    <dbReference type="NCBI Taxonomy" id="710685"/>
    <lineage>
        <taxon>Bacteria</taxon>
        <taxon>Bacillati</taxon>
        <taxon>Actinomycetota</taxon>
        <taxon>Actinomycetes</taxon>
        <taxon>Mycobacteriales</taxon>
        <taxon>Mycobacteriaceae</taxon>
        <taxon>Mycolicibacterium</taxon>
    </lineage>
</organism>
<dbReference type="Proteomes" id="UP000005442">
    <property type="component" value="Chromosome"/>
</dbReference>
<dbReference type="AlphaFoldDB" id="G8RR46"/>
<protein>
    <submittedName>
        <fullName evidence="1">Uncharacterized protein</fullName>
    </submittedName>
</protein>
<name>G8RR46_MYCRN</name>
<dbReference type="STRING" id="710685.MycrhN_3450"/>
<dbReference type="eggNOG" id="COG0019">
    <property type="taxonomic scope" value="Bacteria"/>
</dbReference>
<evidence type="ECO:0000313" key="1">
    <source>
        <dbReference type="EMBL" id="AEV73971.1"/>
    </source>
</evidence>
<accession>G8RR46</accession>
<gene>
    <name evidence="1" type="ordered locus">MycrhN_3450</name>
</gene>
<dbReference type="KEGG" id="mrh:MycrhN_3450"/>
<dbReference type="HOGENOM" id="CLU_099420_0_0_11"/>
<dbReference type="InterPro" id="IPR029066">
    <property type="entry name" value="PLP-binding_barrel"/>
</dbReference>
<reference evidence="1 2" key="1">
    <citation type="submission" date="2011-12" db="EMBL/GenBank/DDBJ databases">
        <title>Complete sequence of Mycobacterium rhodesiae NBB3.</title>
        <authorList>
            <consortium name="US DOE Joint Genome Institute"/>
            <person name="Lucas S."/>
            <person name="Han J."/>
            <person name="Lapidus A."/>
            <person name="Cheng J.-F."/>
            <person name="Goodwin L."/>
            <person name="Pitluck S."/>
            <person name="Peters L."/>
            <person name="Mikhailova N."/>
            <person name="Gu W."/>
            <person name="Detter J.C."/>
            <person name="Han C."/>
            <person name="Tapia R."/>
            <person name="Land M."/>
            <person name="Hauser L."/>
            <person name="Kyrpides N."/>
            <person name="Ivanova N."/>
            <person name="Pagani I."/>
            <person name="Mattes T."/>
            <person name="Holmes A."/>
            <person name="Rutledge P."/>
            <person name="Paulsen I."/>
            <person name="Coleman N."/>
            <person name="Woyke T."/>
        </authorList>
    </citation>
    <scope>NUCLEOTIDE SEQUENCE [LARGE SCALE GENOMIC DNA]</scope>
    <source>
        <strain evidence="1 2">NBB3</strain>
    </source>
</reference>
<dbReference type="PATRIC" id="fig|710685.3.peg.3457"/>